<keyword evidence="7 14" id="KW-0653">Protein transport</keyword>
<evidence type="ECO:0000256" key="15">
    <source>
        <dbReference type="SAM" id="MobiDB-lite"/>
    </source>
</evidence>
<dbReference type="SMART" id="SM00577">
    <property type="entry name" value="CPDc"/>
    <property type="match status" value="1"/>
</dbReference>
<evidence type="ECO:0000256" key="13">
    <source>
        <dbReference type="ARBA" id="ARBA00065975"/>
    </source>
</evidence>
<dbReference type="FunFam" id="3.40.50.1000:FF:000019">
    <property type="entry name" value="Mitochondrial import inner membrane translocase subunit TIM50"/>
    <property type="match status" value="1"/>
</dbReference>
<dbReference type="CDD" id="cd07521">
    <property type="entry name" value="HAD_FCP1-like"/>
    <property type="match status" value="1"/>
</dbReference>
<evidence type="ECO:0000256" key="4">
    <source>
        <dbReference type="ARBA" id="ARBA00022448"/>
    </source>
</evidence>
<keyword evidence="5" id="KW-0812">Transmembrane</keyword>
<evidence type="ECO:0000256" key="12">
    <source>
        <dbReference type="ARBA" id="ARBA00023136"/>
    </source>
</evidence>
<comment type="subunit">
    <text evidence="13">Component of the TIM23 complex, at least composed of TIM23, TIM17 and TIM50. Interacts with preproteins in transit.</text>
</comment>
<keyword evidence="4 14" id="KW-0813">Transport</keyword>
<feature type="domain" description="FCP1 homology" evidence="16">
    <location>
        <begin position="211"/>
        <end position="360"/>
    </location>
</feature>
<evidence type="ECO:0000256" key="6">
    <source>
        <dbReference type="ARBA" id="ARBA00022792"/>
    </source>
</evidence>
<reference evidence="17" key="1">
    <citation type="submission" date="2014-08" db="EMBL/GenBank/DDBJ databases">
        <authorList>
            <person name="Sharma Rahul"/>
            <person name="Thines Marco"/>
        </authorList>
    </citation>
    <scope>NUCLEOTIDE SEQUENCE</scope>
</reference>
<sequence>MHLSRSLIRSAPVSRRALLRPRTFAYTPTKLVRPQSTPTTPLSDTAPTSTPASATPASPYVSPETAPSIKPSSSATSAPTSSSVPEEEFVPEKFDRSLLPSLDIDPSALPEPEEKGEDGKPKKTGAKRTKENEGSTLFDKALLGALGVGLVGGTWWLSRGLSQEERERLKIKPEDPEPSLKDRVMSRIFSNHYVQYLTEPAWTELLPPPIPPVRPYTLLVELDGILTCSKWDKEHGWRTAKRPGTDYFIAYLSQFYEIVLFTTQSSINGAPIAERLDPYGAYMPYRLYRDATRLDLSSTNGGNTVKDLSYLNRDLSKVIMLDTNKAHAAAQPHNALIVPKWDGTPGDDGLVALIPFLESVGIYQPKDVRPILHAYDGKDVAVEYNMIEARRRQTEYDAWAATPAGKRAIAKGESASSSSSSSKFSFSSLFGGPQQPTGPVVPVAKADRPGPPPSYLDQKRAQAQSAYLQEQQYWKANEGEIKRMMEEDRERQIKEMGGGSVLGMVAVAMGGVPPSGPAQETQETK</sequence>
<keyword evidence="8 14" id="KW-0809">Transit peptide</keyword>
<evidence type="ECO:0000259" key="16">
    <source>
        <dbReference type="PROSITE" id="PS50969"/>
    </source>
</evidence>
<evidence type="ECO:0000313" key="17">
    <source>
        <dbReference type="EMBL" id="CDZ98843.1"/>
    </source>
</evidence>
<evidence type="ECO:0000256" key="9">
    <source>
        <dbReference type="ARBA" id="ARBA00022989"/>
    </source>
</evidence>
<evidence type="ECO:0000256" key="14">
    <source>
        <dbReference type="RuleBase" id="RU365079"/>
    </source>
</evidence>
<feature type="compositionally biased region" description="Low complexity" evidence="15">
    <location>
        <begin position="414"/>
        <end position="443"/>
    </location>
</feature>
<feature type="region of interest" description="Disordered" evidence="15">
    <location>
        <begin position="411"/>
        <end position="462"/>
    </location>
</feature>
<dbReference type="PROSITE" id="PS50969">
    <property type="entry name" value="FCP1"/>
    <property type="match status" value="1"/>
</dbReference>
<evidence type="ECO:0000256" key="7">
    <source>
        <dbReference type="ARBA" id="ARBA00022927"/>
    </source>
</evidence>
<dbReference type="GO" id="GO:0005744">
    <property type="term" value="C:TIM23 mitochondrial import inner membrane translocase complex"/>
    <property type="evidence" value="ECO:0007669"/>
    <property type="project" value="UniProtKB-UniRule"/>
</dbReference>
<feature type="region of interest" description="Disordered" evidence="15">
    <location>
        <begin position="29"/>
        <end position="133"/>
    </location>
</feature>
<evidence type="ECO:0000256" key="5">
    <source>
        <dbReference type="ARBA" id="ARBA00022692"/>
    </source>
</evidence>
<keyword evidence="9" id="KW-1133">Transmembrane helix</keyword>
<comment type="subcellular location">
    <subcellularLocation>
        <location evidence="1 14">Mitochondrion inner membrane</location>
        <topology evidence="1 14">Single-pass membrane protein</topology>
    </subcellularLocation>
</comment>
<dbReference type="InterPro" id="IPR004274">
    <property type="entry name" value="FCP1_dom"/>
</dbReference>
<proteinExistence type="inferred from homology"/>
<evidence type="ECO:0000256" key="3">
    <source>
        <dbReference type="ARBA" id="ARBA00020799"/>
    </source>
</evidence>
<keyword evidence="12" id="KW-0472">Membrane</keyword>
<dbReference type="EMBL" id="LN483345">
    <property type="protein sequence ID" value="CDZ98843.1"/>
    <property type="molecule type" value="Genomic_DNA"/>
</dbReference>
<dbReference type="GO" id="GO:0015031">
    <property type="term" value="P:protein transport"/>
    <property type="evidence" value="ECO:0007669"/>
    <property type="project" value="UniProtKB-KW"/>
</dbReference>
<comment type="function">
    <text evidence="14">Essential component of the TIM23 complex, a complex that mediates the translocation of transit peptide-containing proteins across the mitochondrial inner membrane.</text>
</comment>
<name>A0A0F7SML4_PHARH</name>
<keyword evidence="6" id="KW-0999">Mitochondrion inner membrane</keyword>
<dbReference type="Pfam" id="PF03031">
    <property type="entry name" value="NIF"/>
    <property type="match status" value="1"/>
</dbReference>
<organism evidence="17">
    <name type="scientific">Phaffia rhodozyma</name>
    <name type="common">Yeast</name>
    <name type="synonym">Xanthophyllomyces dendrorhous</name>
    <dbReference type="NCBI Taxonomy" id="264483"/>
    <lineage>
        <taxon>Eukaryota</taxon>
        <taxon>Fungi</taxon>
        <taxon>Dikarya</taxon>
        <taxon>Basidiomycota</taxon>
        <taxon>Agaricomycotina</taxon>
        <taxon>Tremellomycetes</taxon>
        <taxon>Cystofilobasidiales</taxon>
        <taxon>Mrakiaceae</taxon>
        <taxon>Phaffia</taxon>
    </lineage>
</organism>
<dbReference type="AlphaFoldDB" id="A0A0F7SML4"/>
<dbReference type="Gene3D" id="3.40.50.1000">
    <property type="entry name" value="HAD superfamily/HAD-like"/>
    <property type="match status" value="1"/>
</dbReference>
<dbReference type="PANTHER" id="PTHR12210">
    <property type="entry name" value="DULLARD PROTEIN PHOSPHATASE"/>
    <property type="match status" value="1"/>
</dbReference>
<keyword evidence="10 14" id="KW-0811">Translocation</keyword>
<dbReference type="InterPro" id="IPR036412">
    <property type="entry name" value="HAD-like_sf"/>
</dbReference>
<comment type="similarity">
    <text evidence="2 14">Belongs to the TIM50 family.</text>
</comment>
<dbReference type="SUPFAM" id="SSF56784">
    <property type="entry name" value="HAD-like"/>
    <property type="match status" value="1"/>
</dbReference>
<evidence type="ECO:0000256" key="11">
    <source>
        <dbReference type="ARBA" id="ARBA00023128"/>
    </source>
</evidence>
<evidence type="ECO:0000256" key="2">
    <source>
        <dbReference type="ARBA" id="ARBA00006344"/>
    </source>
</evidence>
<accession>A0A0F7SML4</accession>
<evidence type="ECO:0000256" key="1">
    <source>
        <dbReference type="ARBA" id="ARBA00004434"/>
    </source>
</evidence>
<dbReference type="InterPro" id="IPR050365">
    <property type="entry name" value="TIM50"/>
</dbReference>
<evidence type="ECO:0000256" key="10">
    <source>
        <dbReference type="ARBA" id="ARBA00023010"/>
    </source>
</evidence>
<feature type="compositionally biased region" description="Low complexity" evidence="15">
    <location>
        <begin position="36"/>
        <end position="84"/>
    </location>
</feature>
<dbReference type="InterPro" id="IPR023214">
    <property type="entry name" value="HAD_sf"/>
</dbReference>
<protein>
    <recommendedName>
        <fullName evidence="3 14">Mitochondrial import inner membrane translocase subunit TIM50</fullName>
    </recommendedName>
</protein>
<keyword evidence="11 14" id="KW-0496">Mitochondrion</keyword>
<evidence type="ECO:0000256" key="8">
    <source>
        <dbReference type="ARBA" id="ARBA00022946"/>
    </source>
</evidence>